<proteinExistence type="predicted"/>
<gene>
    <name evidence="2" type="ORF">STAS_09185</name>
</gene>
<dbReference type="PANTHER" id="PTHR31390">
    <property type="entry name" value="EXPRESSED PROTEIN"/>
    <property type="match status" value="1"/>
</dbReference>
<accession>A0A5A7PKE1</accession>
<feature type="region of interest" description="Disordered" evidence="1">
    <location>
        <begin position="271"/>
        <end position="290"/>
    </location>
</feature>
<dbReference type="PANTHER" id="PTHR31390:SF0">
    <property type="entry name" value="DOMAIN PROTEIN, PUTATIVE (DUF3527)-RELATED"/>
    <property type="match status" value="1"/>
</dbReference>
<feature type="compositionally biased region" description="Low complexity" evidence="1">
    <location>
        <begin position="131"/>
        <end position="140"/>
    </location>
</feature>
<dbReference type="EMBL" id="BKCP01004661">
    <property type="protein sequence ID" value="GER33076.1"/>
    <property type="molecule type" value="Genomic_DNA"/>
</dbReference>
<organism evidence="2 3">
    <name type="scientific">Striga asiatica</name>
    <name type="common">Asiatic witchweed</name>
    <name type="synonym">Buchnera asiatica</name>
    <dbReference type="NCBI Taxonomy" id="4170"/>
    <lineage>
        <taxon>Eukaryota</taxon>
        <taxon>Viridiplantae</taxon>
        <taxon>Streptophyta</taxon>
        <taxon>Embryophyta</taxon>
        <taxon>Tracheophyta</taxon>
        <taxon>Spermatophyta</taxon>
        <taxon>Magnoliopsida</taxon>
        <taxon>eudicotyledons</taxon>
        <taxon>Gunneridae</taxon>
        <taxon>Pentapetalae</taxon>
        <taxon>asterids</taxon>
        <taxon>lamiids</taxon>
        <taxon>Lamiales</taxon>
        <taxon>Orobanchaceae</taxon>
        <taxon>Buchnereae</taxon>
        <taxon>Striga</taxon>
    </lineage>
</organism>
<keyword evidence="3" id="KW-1185">Reference proteome</keyword>
<dbReference type="OrthoDB" id="1939710at2759"/>
<dbReference type="Pfam" id="PF12043">
    <property type="entry name" value="DUF3527"/>
    <property type="match status" value="2"/>
</dbReference>
<feature type="region of interest" description="Disordered" evidence="1">
    <location>
        <begin position="204"/>
        <end position="261"/>
    </location>
</feature>
<dbReference type="InterPro" id="IPR021916">
    <property type="entry name" value="DUF3527"/>
</dbReference>
<protein>
    <submittedName>
        <fullName evidence="2">Uncharacterized protein</fullName>
    </submittedName>
</protein>
<dbReference type="AlphaFoldDB" id="A0A5A7PKE1"/>
<dbReference type="Proteomes" id="UP000325081">
    <property type="component" value="Unassembled WGS sequence"/>
</dbReference>
<name>A0A5A7PKE1_STRAF</name>
<evidence type="ECO:0000256" key="1">
    <source>
        <dbReference type="SAM" id="MobiDB-lite"/>
    </source>
</evidence>
<evidence type="ECO:0000313" key="2">
    <source>
        <dbReference type="EMBL" id="GER33076.1"/>
    </source>
</evidence>
<feature type="compositionally biased region" description="Polar residues" evidence="1">
    <location>
        <begin position="218"/>
        <end position="229"/>
    </location>
</feature>
<sequence>MELEFDKYCVVDGSPTTVLPAPRHHYKAIYQKSDKKVKCLNEKFTEISFNRYRSASCRDARPTRSNPTMHKRDSVYQSSKDINLLSKTDCAVGRQKIELSRESAPLSFPLGIIDSLCSSDEDGSLEDQSRSSEVSTSEQSTSSYSMNYSFLRKNEERSFDSNSSKLAKDRVIKSEFSLSSVKDSDRPRERQVAINFQKSLSSKLSLPHSPAWSENDGSKTNSPNATFNLSPKKFDRPVKSRSHRRSPLSRETSGDVGSSFTEPICKRPSKDFSDNLNSVPPSSPAHLHGLLKSEDKNGLPFFQFSVNSPEEVSYIVKTWKVDDALMWVYTFHSLNHKRKSNASGGGWGFKDINRESTMVGQMVVSCYLRTELKAARTYTDYMVQEYVLYDVAQSRRSTSSQDNSSCFKEQIFKHSRPLMAVDLHPELEIAAVIMRAPFEKRESLKFKSGDGEMDRPLPSLLDLCRLEEAREGILGNSRTGEMHVVVPAGNHSLPGGENRGPSPLLDRWRMGGGCDCGGWDMACPLDVFVNPNFRICDEQPLVDSRHPVELFVQGRKNNNIPAFTMRAVEDGKYAVDFHAQLSSLQAFSICVAILHAANTSTAIEHETNKRMLKSDSLKVFAEEEIKNLMDSISEEENFKANSKKDEVLTSFVLNPPFSPIARV</sequence>
<reference evidence="3" key="1">
    <citation type="journal article" date="2019" name="Curr. Biol.">
        <title>Genome Sequence of Striga asiatica Provides Insight into the Evolution of Plant Parasitism.</title>
        <authorList>
            <person name="Yoshida S."/>
            <person name="Kim S."/>
            <person name="Wafula E.K."/>
            <person name="Tanskanen J."/>
            <person name="Kim Y.M."/>
            <person name="Honaas L."/>
            <person name="Yang Z."/>
            <person name="Spallek T."/>
            <person name="Conn C.E."/>
            <person name="Ichihashi Y."/>
            <person name="Cheong K."/>
            <person name="Cui S."/>
            <person name="Der J.P."/>
            <person name="Gundlach H."/>
            <person name="Jiao Y."/>
            <person name="Hori C."/>
            <person name="Ishida J.K."/>
            <person name="Kasahara H."/>
            <person name="Kiba T."/>
            <person name="Kim M.S."/>
            <person name="Koo N."/>
            <person name="Laohavisit A."/>
            <person name="Lee Y.H."/>
            <person name="Lumba S."/>
            <person name="McCourt P."/>
            <person name="Mortimer J.C."/>
            <person name="Mutuku J.M."/>
            <person name="Nomura T."/>
            <person name="Sasaki-Sekimoto Y."/>
            <person name="Seto Y."/>
            <person name="Wang Y."/>
            <person name="Wakatake T."/>
            <person name="Sakakibara H."/>
            <person name="Demura T."/>
            <person name="Yamaguchi S."/>
            <person name="Yoneyama K."/>
            <person name="Manabe R.I."/>
            <person name="Nelson D.C."/>
            <person name="Schulman A.H."/>
            <person name="Timko M.P."/>
            <person name="dePamphilis C.W."/>
            <person name="Choi D."/>
            <person name="Shirasu K."/>
        </authorList>
    </citation>
    <scope>NUCLEOTIDE SEQUENCE [LARGE SCALE GENOMIC DNA]</scope>
    <source>
        <strain evidence="3">cv. UVA1</strain>
    </source>
</reference>
<feature type="compositionally biased region" description="Polar residues" evidence="1">
    <location>
        <begin position="249"/>
        <end position="261"/>
    </location>
</feature>
<evidence type="ECO:0000313" key="3">
    <source>
        <dbReference type="Proteomes" id="UP000325081"/>
    </source>
</evidence>
<comment type="caution">
    <text evidence="2">The sequence shown here is derived from an EMBL/GenBank/DDBJ whole genome shotgun (WGS) entry which is preliminary data.</text>
</comment>
<feature type="region of interest" description="Disordered" evidence="1">
    <location>
        <begin position="121"/>
        <end position="140"/>
    </location>
</feature>